<dbReference type="InterPro" id="IPR050242">
    <property type="entry name" value="JAMM_MPN+_peptidase_M67A"/>
</dbReference>
<dbReference type="SUPFAM" id="SSF102712">
    <property type="entry name" value="JAB1/MPN domain"/>
    <property type="match status" value="1"/>
</dbReference>
<keyword evidence="2" id="KW-0479">Metal-binding</keyword>
<proteinExistence type="predicted"/>
<dbReference type="GO" id="GO:0046872">
    <property type="term" value="F:metal ion binding"/>
    <property type="evidence" value="ECO:0007669"/>
    <property type="project" value="UniProtKB-KW"/>
</dbReference>
<evidence type="ECO:0000256" key="6">
    <source>
        <dbReference type="ARBA" id="ARBA00023049"/>
    </source>
</evidence>
<keyword evidence="10" id="KW-1185">Reference proteome</keyword>
<dbReference type="GO" id="GO:0008237">
    <property type="term" value="F:metallopeptidase activity"/>
    <property type="evidence" value="ECO:0007669"/>
    <property type="project" value="UniProtKB-KW"/>
</dbReference>
<dbReference type="PANTHER" id="PTHR10410">
    <property type="entry name" value="EUKARYOTIC TRANSLATION INITIATION FACTOR 3 -RELATED"/>
    <property type="match status" value="1"/>
</dbReference>
<keyword evidence="4" id="KW-0862">Zinc</keyword>
<dbReference type="GO" id="GO:0000502">
    <property type="term" value="C:proteasome complex"/>
    <property type="evidence" value="ECO:0007669"/>
    <property type="project" value="UniProtKB-KW"/>
</dbReference>
<dbReference type="AlphaFoldDB" id="A0A1J4JIZ7"/>
<evidence type="ECO:0000256" key="1">
    <source>
        <dbReference type="ARBA" id="ARBA00022670"/>
    </source>
</evidence>
<name>A0A1J4JIZ7_9EUKA</name>
<evidence type="ECO:0000256" key="5">
    <source>
        <dbReference type="ARBA" id="ARBA00022942"/>
    </source>
</evidence>
<evidence type="ECO:0000313" key="10">
    <source>
        <dbReference type="Proteomes" id="UP000179807"/>
    </source>
</evidence>
<evidence type="ECO:0000256" key="3">
    <source>
        <dbReference type="ARBA" id="ARBA00022801"/>
    </source>
</evidence>
<dbReference type="PROSITE" id="PS50249">
    <property type="entry name" value="MPN"/>
    <property type="match status" value="1"/>
</dbReference>
<accession>A0A1J4JIZ7</accession>
<protein>
    <submittedName>
        <fullName evidence="9">26S proteasome non-ATPase regulatory subunit 14</fullName>
    </submittedName>
</protein>
<comment type="caution">
    <text evidence="9">The sequence shown here is derived from an EMBL/GenBank/DDBJ whole genome shotgun (WGS) entry which is preliminary data.</text>
</comment>
<feature type="region of interest" description="Disordered" evidence="7">
    <location>
        <begin position="171"/>
        <end position="192"/>
    </location>
</feature>
<feature type="domain" description="MPN" evidence="8">
    <location>
        <begin position="26"/>
        <end position="162"/>
    </location>
</feature>
<dbReference type="InterPro" id="IPR000555">
    <property type="entry name" value="JAMM/MPN+_dom"/>
</dbReference>
<dbReference type="Pfam" id="PF23594">
    <property type="entry name" value="RPN11_C"/>
    <property type="match status" value="1"/>
</dbReference>
<dbReference type="GO" id="GO:0006508">
    <property type="term" value="P:proteolysis"/>
    <property type="evidence" value="ECO:0007669"/>
    <property type="project" value="UniProtKB-KW"/>
</dbReference>
<organism evidence="9 10">
    <name type="scientific">Tritrichomonas foetus</name>
    <dbReference type="NCBI Taxonomy" id="1144522"/>
    <lineage>
        <taxon>Eukaryota</taxon>
        <taxon>Metamonada</taxon>
        <taxon>Parabasalia</taxon>
        <taxon>Tritrichomonadida</taxon>
        <taxon>Tritrichomonadidae</taxon>
        <taxon>Tritrichomonas</taxon>
    </lineage>
</organism>
<feature type="compositionally biased region" description="Basic and acidic residues" evidence="7">
    <location>
        <begin position="173"/>
        <end position="186"/>
    </location>
</feature>
<keyword evidence="6" id="KW-0482">Metalloprotease</keyword>
<dbReference type="EMBL" id="MLAK01001110">
    <property type="protein sequence ID" value="OHS97525.1"/>
    <property type="molecule type" value="Genomic_DNA"/>
</dbReference>
<evidence type="ECO:0000259" key="8">
    <source>
        <dbReference type="PROSITE" id="PS50249"/>
    </source>
</evidence>
<dbReference type="SMART" id="SM00232">
    <property type="entry name" value="JAB_MPN"/>
    <property type="match status" value="1"/>
</dbReference>
<dbReference type="InterPro" id="IPR037518">
    <property type="entry name" value="MPN"/>
</dbReference>
<dbReference type="GeneID" id="94845413"/>
<dbReference type="RefSeq" id="XP_068350662.1">
    <property type="nucleotide sequence ID" value="XM_068510709.1"/>
</dbReference>
<dbReference type="OrthoDB" id="605656at2759"/>
<dbReference type="InterPro" id="IPR056263">
    <property type="entry name" value="RPN11_C"/>
</dbReference>
<dbReference type="CDD" id="cd08069">
    <property type="entry name" value="MPN_RPN11_CSN5"/>
    <property type="match status" value="1"/>
</dbReference>
<dbReference type="VEuPathDB" id="TrichDB:TRFO_36246"/>
<gene>
    <name evidence="9" type="ORF">TRFO_36246</name>
</gene>
<dbReference type="Pfam" id="PF01398">
    <property type="entry name" value="JAB"/>
    <property type="match status" value="1"/>
</dbReference>
<evidence type="ECO:0000256" key="4">
    <source>
        <dbReference type="ARBA" id="ARBA00022833"/>
    </source>
</evidence>
<dbReference type="Proteomes" id="UP000179807">
    <property type="component" value="Unassembled WGS sequence"/>
</dbReference>
<keyword evidence="3" id="KW-0378">Hydrolase</keyword>
<dbReference type="Gene3D" id="3.40.140.10">
    <property type="entry name" value="Cytidine Deaminase, domain 2"/>
    <property type="match status" value="1"/>
</dbReference>
<sequence length="318" mass="35816">MNMNMMNLFGNANQKPPRKSDTCEKIRVNGLSLLKMLKHGKQGIPLEVIGIMLGQRIDEFTIEIIDVFATPQVATGQNVETTDEQFQLNYMKLLERTGYDGHVQVGWYHSHPGFDVWLSDVDVKNQQAMEAVDERAVAVVVDPVLSARGHVVIGAFRNIPMGMESMLSVMSGKPEKSKKGDPREKTSFIGHTIKPSPKTAHLGLNRSFYMMPIEFRMNEKEQHMLSSLHRPVWSTGCEIPSFTKSDSNNLEMLKNLTQCAKNYRRAILEEANVKTNDELELMHVGKIDPRLYFKEGSDKLASSQAALLARLHVTKAAF</sequence>
<evidence type="ECO:0000256" key="2">
    <source>
        <dbReference type="ARBA" id="ARBA00022723"/>
    </source>
</evidence>
<keyword evidence="1" id="KW-0645">Protease</keyword>
<evidence type="ECO:0000313" key="9">
    <source>
        <dbReference type="EMBL" id="OHS97525.1"/>
    </source>
</evidence>
<keyword evidence="5 9" id="KW-0647">Proteasome</keyword>
<evidence type="ECO:0000256" key="7">
    <source>
        <dbReference type="SAM" id="MobiDB-lite"/>
    </source>
</evidence>
<reference evidence="9" key="1">
    <citation type="submission" date="2016-10" db="EMBL/GenBank/DDBJ databases">
        <authorList>
            <person name="Benchimol M."/>
            <person name="Almeida L.G."/>
            <person name="Vasconcelos A.T."/>
            <person name="Perreira-Neves A."/>
            <person name="Rosa I.A."/>
            <person name="Tasca T."/>
            <person name="Bogo M.R."/>
            <person name="de Souza W."/>
        </authorList>
    </citation>
    <scope>NUCLEOTIDE SEQUENCE [LARGE SCALE GENOMIC DNA]</scope>
    <source>
        <strain evidence="9">K</strain>
    </source>
</reference>